<keyword evidence="13" id="KW-0472">Membrane</keyword>
<accession>A0A2P5F8P1</accession>
<dbReference type="EMBL" id="JXTC01000054">
    <property type="protein sequence ID" value="PON94163.1"/>
    <property type="molecule type" value="Genomic_DNA"/>
</dbReference>
<evidence type="ECO:0000256" key="12">
    <source>
        <dbReference type="ARBA" id="ARBA00022989"/>
    </source>
</evidence>
<dbReference type="Pfam" id="PF13947">
    <property type="entry name" value="GUB_WAK_bind"/>
    <property type="match status" value="1"/>
</dbReference>
<keyword evidence="11" id="KW-0862">Zinc</keyword>
<keyword evidence="5" id="KW-0808">Transferase</keyword>
<dbReference type="Proteomes" id="UP000237000">
    <property type="component" value="Unassembled WGS sequence"/>
</dbReference>
<evidence type="ECO:0000256" key="10">
    <source>
        <dbReference type="ARBA" id="ARBA00022786"/>
    </source>
</evidence>
<evidence type="ECO:0000256" key="8">
    <source>
        <dbReference type="ARBA" id="ARBA00022729"/>
    </source>
</evidence>
<evidence type="ECO:0000256" key="9">
    <source>
        <dbReference type="ARBA" id="ARBA00022771"/>
    </source>
</evidence>
<evidence type="ECO:0000256" key="1">
    <source>
        <dbReference type="ARBA" id="ARBA00000900"/>
    </source>
</evidence>
<dbReference type="GO" id="GO:0030247">
    <property type="term" value="F:polysaccharide binding"/>
    <property type="evidence" value="ECO:0007669"/>
    <property type="project" value="InterPro"/>
</dbReference>
<evidence type="ECO:0000256" key="6">
    <source>
        <dbReference type="ARBA" id="ARBA00022692"/>
    </source>
</evidence>
<evidence type="ECO:0000256" key="14">
    <source>
        <dbReference type="ARBA" id="ARBA00024209"/>
    </source>
</evidence>
<dbReference type="GO" id="GO:0061630">
    <property type="term" value="F:ubiquitin protein ligase activity"/>
    <property type="evidence" value="ECO:0007669"/>
    <property type="project" value="UniProtKB-EC"/>
</dbReference>
<feature type="chain" id="PRO_5015181084" description="RING-type E3 ubiquitin transferase" evidence="15">
    <location>
        <begin position="26"/>
        <end position="240"/>
    </location>
</feature>
<comment type="catalytic activity">
    <reaction evidence="1">
        <text>S-ubiquitinyl-[E2 ubiquitin-conjugating enzyme]-L-cysteine + [acceptor protein]-L-lysine = [E2 ubiquitin-conjugating enzyme]-L-cysteine + N(6)-ubiquitinyl-[acceptor protein]-L-lysine.</text>
        <dbReference type="EC" id="2.3.2.27"/>
    </reaction>
</comment>
<evidence type="ECO:0000256" key="11">
    <source>
        <dbReference type="ARBA" id="ARBA00022833"/>
    </source>
</evidence>
<comment type="pathway">
    <text evidence="3">Protein modification; protein ubiquitination.</text>
</comment>
<dbReference type="GO" id="GO:0008270">
    <property type="term" value="F:zinc ion binding"/>
    <property type="evidence" value="ECO:0007669"/>
    <property type="project" value="UniProtKB-KW"/>
</dbReference>
<keyword evidence="9" id="KW-0863">Zinc-finger</keyword>
<dbReference type="STRING" id="63057.A0A2P5F8P1"/>
<dbReference type="OrthoDB" id="547665at2759"/>
<comment type="subcellular location">
    <subcellularLocation>
        <location evidence="2">Membrane</location>
        <topology evidence="2">Single-pass membrane protein</topology>
    </subcellularLocation>
</comment>
<sequence length="240" mass="28223">MVTVSSLFVFSTIILFLAVAKQGLGIPDDDHVRRCSENEPPIRFPFQFYESQLDYKRYHYPGFNISCAKNGVPILGLPTLKAEFYIQDIDYASQEIHVYDNPDYCLLGLLLSENGSRPMEFPFEFKYDRLKKYTSYTVFNCSSSRYRLYYNSPHIQFCGLKLVPSNFEISENNFEECTKMYDTESIPDNIYNDYVTLTWSKPDCRSCEANRKGCRFKKDSDDEVECFRRKRGKDEYFLLI</sequence>
<reference evidence="18" key="1">
    <citation type="submission" date="2016-06" db="EMBL/GenBank/DDBJ databases">
        <title>Parallel loss of symbiosis genes in relatives of nitrogen-fixing non-legume Parasponia.</title>
        <authorList>
            <person name="Van Velzen R."/>
            <person name="Holmer R."/>
            <person name="Bu F."/>
            <person name="Rutten L."/>
            <person name="Van Zeijl A."/>
            <person name="Liu W."/>
            <person name="Santuari L."/>
            <person name="Cao Q."/>
            <person name="Sharma T."/>
            <person name="Shen D."/>
            <person name="Roswanjaya Y."/>
            <person name="Wardhani T."/>
            <person name="Kalhor M.S."/>
            <person name="Jansen J."/>
            <person name="Van den Hoogen J."/>
            <person name="Gungor B."/>
            <person name="Hartog M."/>
            <person name="Hontelez J."/>
            <person name="Verver J."/>
            <person name="Yang W.-C."/>
            <person name="Schijlen E."/>
            <person name="Repin R."/>
            <person name="Schilthuizen M."/>
            <person name="Schranz E."/>
            <person name="Heidstra R."/>
            <person name="Miyata K."/>
            <person name="Fedorova E."/>
            <person name="Kohlen W."/>
            <person name="Bisseling T."/>
            <person name="Smit S."/>
            <person name="Geurts R."/>
        </authorList>
    </citation>
    <scope>NUCLEOTIDE SEQUENCE [LARGE SCALE GENOMIC DNA]</scope>
    <source>
        <strain evidence="18">cv. RG33-2</strain>
    </source>
</reference>
<feature type="domain" description="Wall-associated receptor kinase galacturonan-binding" evidence="16">
    <location>
        <begin position="34"/>
        <end position="100"/>
    </location>
</feature>
<dbReference type="PANTHER" id="PTHR46279">
    <property type="entry name" value="RING/U-BOX SUPERFAMILY PROTEIN"/>
    <property type="match status" value="1"/>
</dbReference>
<dbReference type="InterPro" id="IPR046948">
    <property type="entry name" value="ATL20-22-like"/>
</dbReference>
<evidence type="ECO:0000256" key="5">
    <source>
        <dbReference type="ARBA" id="ARBA00022679"/>
    </source>
</evidence>
<evidence type="ECO:0000256" key="7">
    <source>
        <dbReference type="ARBA" id="ARBA00022723"/>
    </source>
</evidence>
<evidence type="ECO:0000256" key="2">
    <source>
        <dbReference type="ARBA" id="ARBA00004167"/>
    </source>
</evidence>
<evidence type="ECO:0000313" key="17">
    <source>
        <dbReference type="EMBL" id="PON94163.1"/>
    </source>
</evidence>
<name>A0A2P5F8P1_TREOI</name>
<evidence type="ECO:0000259" key="16">
    <source>
        <dbReference type="Pfam" id="PF13947"/>
    </source>
</evidence>
<dbReference type="PANTHER" id="PTHR46279:SF9">
    <property type="entry name" value="OS01G0116300 PROTEIN"/>
    <property type="match status" value="1"/>
</dbReference>
<keyword evidence="10" id="KW-0833">Ubl conjugation pathway</keyword>
<comment type="similarity">
    <text evidence="14">Belongs to the RING-type zinc finger family. ATL subfamily.</text>
</comment>
<comment type="caution">
    <text evidence="17">The sequence shown here is derived from an EMBL/GenBank/DDBJ whole genome shotgun (WGS) entry which is preliminary data.</text>
</comment>
<evidence type="ECO:0000256" key="13">
    <source>
        <dbReference type="ARBA" id="ARBA00023136"/>
    </source>
</evidence>
<dbReference type="InParanoid" id="A0A2P5F8P1"/>
<keyword evidence="18" id="KW-1185">Reference proteome</keyword>
<dbReference type="InterPro" id="IPR025287">
    <property type="entry name" value="WAK_GUB"/>
</dbReference>
<evidence type="ECO:0000256" key="15">
    <source>
        <dbReference type="SAM" id="SignalP"/>
    </source>
</evidence>
<feature type="signal peptide" evidence="15">
    <location>
        <begin position="1"/>
        <end position="25"/>
    </location>
</feature>
<keyword evidence="8 15" id="KW-0732">Signal</keyword>
<gene>
    <name evidence="17" type="ORF">TorRG33x02_102020</name>
</gene>
<dbReference type="AlphaFoldDB" id="A0A2P5F8P1"/>
<dbReference type="EC" id="2.3.2.27" evidence="4"/>
<proteinExistence type="inferred from homology"/>
<organism evidence="17 18">
    <name type="scientific">Trema orientale</name>
    <name type="common">Charcoal tree</name>
    <name type="synonym">Celtis orientalis</name>
    <dbReference type="NCBI Taxonomy" id="63057"/>
    <lineage>
        <taxon>Eukaryota</taxon>
        <taxon>Viridiplantae</taxon>
        <taxon>Streptophyta</taxon>
        <taxon>Embryophyta</taxon>
        <taxon>Tracheophyta</taxon>
        <taxon>Spermatophyta</taxon>
        <taxon>Magnoliopsida</taxon>
        <taxon>eudicotyledons</taxon>
        <taxon>Gunneridae</taxon>
        <taxon>Pentapetalae</taxon>
        <taxon>rosids</taxon>
        <taxon>fabids</taxon>
        <taxon>Rosales</taxon>
        <taxon>Cannabaceae</taxon>
        <taxon>Trema</taxon>
    </lineage>
</organism>
<keyword evidence="6" id="KW-0812">Transmembrane</keyword>
<keyword evidence="12" id="KW-1133">Transmembrane helix</keyword>
<evidence type="ECO:0000256" key="3">
    <source>
        <dbReference type="ARBA" id="ARBA00004906"/>
    </source>
</evidence>
<dbReference type="GO" id="GO:0016020">
    <property type="term" value="C:membrane"/>
    <property type="evidence" value="ECO:0007669"/>
    <property type="project" value="UniProtKB-SubCell"/>
</dbReference>
<protein>
    <recommendedName>
        <fullName evidence="4">RING-type E3 ubiquitin transferase</fullName>
        <ecNumber evidence="4">2.3.2.27</ecNumber>
    </recommendedName>
</protein>
<keyword evidence="7" id="KW-0479">Metal-binding</keyword>
<evidence type="ECO:0000256" key="4">
    <source>
        <dbReference type="ARBA" id="ARBA00012483"/>
    </source>
</evidence>
<evidence type="ECO:0000313" key="18">
    <source>
        <dbReference type="Proteomes" id="UP000237000"/>
    </source>
</evidence>